<dbReference type="RefSeq" id="WP_011379481.1">
    <property type="nucleotide sequence ID" value="NC_007614.1"/>
</dbReference>
<name>Q2YCU5_NITMU</name>
<dbReference type="EMBL" id="CP000103">
    <property type="protein sequence ID" value="ABB73426.1"/>
    <property type="molecule type" value="Genomic_DNA"/>
</dbReference>
<evidence type="ECO:0000313" key="2">
    <source>
        <dbReference type="Proteomes" id="UP000002718"/>
    </source>
</evidence>
<protein>
    <recommendedName>
        <fullName evidence="3">Phage-related protein</fullName>
    </recommendedName>
</protein>
<keyword evidence="2" id="KW-1185">Reference proteome</keyword>
<sequence length="118" mass="13820">MNKPIDEPKPIEFRGNSLSDLRTFPVLARRETGFQLHLVQHGIEPDHWKPMNTIGQGVREIRIWDESGAFRVIYVAKFANTVYVLHCFQKKTAKTSKEDIKLAEKRYRDLLQELRLAK</sequence>
<dbReference type="KEGG" id="nmu:Nmul_A0117"/>
<dbReference type="InterPro" id="IPR009241">
    <property type="entry name" value="HigB-like"/>
</dbReference>
<proteinExistence type="predicted"/>
<dbReference type="HOGENOM" id="CLU_139003_0_1_4"/>
<gene>
    <name evidence="1" type="ordered locus">Nmul_A0117</name>
</gene>
<dbReference type="AlphaFoldDB" id="Q2YCU5"/>
<dbReference type="Pfam" id="PF05973">
    <property type="entry name" value="Gp49"/>
    <property type="match status" value="1"/>
</dbReference>
<evidence type="ECO:0008006" key="3">
    <source>
        <dbReference type="Google" id="ProtNLM"/>
    </source>
</evidence>
<dbReference type="STRING" id="323848.Nmul_A0117"/>
<organism evidence="1 2">
    <name type="scientific">Nitrosospira multiformis (strain ATCC 25196 / NCIMB 11849 / C 71)</name>
    <dbReference type="NCBI Taxonomy" id="323848"/>
    <lineage>
        <taxon>Bacteria</taxon>
        <taxon>Pseudomonadati</taxon>
        <taxon>Pseudomonadota</taxon>
        <taxon>Betaproteobacteria</taxon>
        <taxon>Nitrosomonadales</taxon>
        <taxon>Nitrosomonadaceae</taxon>
        <taxon>Nitrosospira</taxon>
    </lineage>
</organism>
<accession>Q2YCU5</accession>
<reference evidence="2" key="1">
    <citation type="submission" date="2005-08" db="EMBL/GenBank/DDBJ databases">
        <title>Complete sequence of chromosome 1 of Nitrosospira multiformis ATCC 25196.</title>
        <authorList>
            <person name="Copeland A."/>
            <person name="Lucas S."/>
            <person name="Lapidus A."/>
            <person name="Barry K."/>
            <person name="Detter J.C."/>
            <person name="Glavina T."/>
            <person name="Hammon N."/>
            <person name="Israni S."/>
            <person name="Pitluck S."/>
            <person name="Chain P."/>
            <person name="Malfatti S."/>
            <person name="Shin M."/>
            <person name="Vergez L."/>
            <person name="Schmutz J."/>
            <person name="Larimer F."/>
            <person name="Land M."/>
            <person name="Hauser L."/>
            <person name="Kyrpides N."/>
            <person name="Lykidis A."/>
            <person name="Richardson P."/>
        </authorList>
    </citation>
    <scope>NUCLEOTIDE SEQUENCE [LARGE SCALE GENOMIC DNA]</scope>
    <source>
        <strain evidence="2">ATCC 25196 / NCIMB 11849 / C 71</strain>
    </source>
</reference>
<evidence type="ECO:0000313" key="1">
    <source>
        <dbReference type="EMBL" id="ABB73426.1"/>
    </source>
</evidence>
<dbReference type="Proteomes" id="UP000002718">
    <property type="component" value="Chromosome"/>
</dbReference>
<reference evidence="1 2" key="2">
    <citation type="journal article" date="2008" name="Appl. Environ. Microbiol.">
        <title>Complete genome sequence of Nitrosospira multiformis, an ammonia-oxidizing bacterium from the soil environment.</title>
        <authorList>
            <person name="Norton J.M."/>
            <person name="Klotz M.G."/>
            <person name="Stein L.Y."/>
            <person name="Arp D.J."/>
            <person name="Bottomley P.J."/>
            <person name="Chain P.S."/>
            <person name="Hauser L.J."/>
            <person name="Land M.L."/>
            <person name="Larimer F.W."/>
            <person name="Shin M.W."/>
            <person name="Starkenburg S.R."/>
        </authorList>
    </citation>
    <scope>NUCLEOTIDE SEQUENCE [LARGE SCALE GENOMIC DNA]</scope>
    <source>
        <strain evidence="2">ATCC 25196 / NCIMB 11849 / C 71</strain>
    </source>
</reference>
<dbReference type="eggNOG" id="COG4679">
    <property type="taxonomic scope" value="Bacteria"/>
</dbReference>